<evidence type="ECO:0000256" key="4">
    <source>
        <dbReference type="ARBA" id="ARBA00022859"/>
    </source>
</evidence>
<dbReference type="Bgee" id="ENSAMXG00000043310">
    <property type="expression patterns" value="Expressed in testis"/>
</dbReference>
<evidence type="ECO:0008006" key="10">
    <source>
        <dbReference type="Google" id="ProtNLM"/>
    </source>
</evidence>
<dbReference type="PROSITE" id="PS51830">
    <property type="entry name" value="FIIND"/>
    <property type="match status" value="1"/>
</dbReference>
<dbReference type="Pfam" id="PF00619">
    <property type="entry name" value="CARD"/>
    <property type="match status" value="1"/>
</dbReference>
<proteinExistence type="predicted"/>
<evidence type="ECO:0000259" key="7">
    <source>
        <dbReference type="PROSITE" id="PS51830"/>
    </source>
</evidence>
<dbReference type="CDD" id="cd08330">
    <property type="entry name" value="CARD_ASC_NALP1"/>
    <property type="match status" value="1"/>
</dbReference>
<sequence>MFPYVFLHSPDDFSIHLQCTKKNKLSENVCSNFPHCPELGLISQLSVQGENPGICTLTIVLLYCFFFQQFSAVTEVFVPEIAENTSETKNRNSYRFQCPYAGQFQCKFTSLVFEMEGKGEVQYNLDSWYCHPLDGLSQMQPAGPLYNICCIEGSITHLHLPHCEILTEGNQTELLVAHFAGDNIEILKPLKMTETHVIISVEGLSLFAIIKNIFYSNNISAQVLLFYEEITGKQSKVKLLIHLLPRNVPVEEVEKRHKHSTYYETSSMCKLTPGSKYRLYCDPCVCQPKAATFDCDYGPNYHATFAMIIEAERIKVGLLDEDDVKVWGPEDFLPSGKRAEFVDEHRTELIQRVSCVLELADSLQSQKMITREMYNRIDAAETSQKQMRIMYETLQSAGVVVKEEFYKELKKKQPFLVKELESGPRRA</sequence>
<feature type="domain" description="FIIND" evidence="7">
    <location>
        <begin position="73"/>
        <end position="346"/>
    </location>
</feature>
<dbReference type="PANTHER" id="PTHR46985">
    <property type="entry name" value="NACHT, LRR AND PYD DOMAINS-CONTAINING PROTEIN 1"/>
    <property type="match status" value="1"/>
</dbReference>
<comment type="subcellular location">
    <subcellularLocation>
        <location evidence="1">Cytoplasm</location>
        <location evidence="1">Cytosol</location>
    </subcellularLocation>
</comment>
<dbReference type="InterPro" id="IPR033516">
    <property type="entry name" value="CARD8/ASC/NALP1_CARD"/>
</dbReference>
<organism evidence="8 9">
    <name type="scientific">Astyanax mexicanus</name>
    <name type="common">Blind cave fish</name>
    <name type="synonym">Astyanax fasciatus mexicanus</name>
    <dbReference type="NCBI Taxonomy" id="7994"/>
    <lineage>
        <taxon>Eukaryota</taxon>
        <taxon>Metazoa</taxon>
        <taxon>Chordata</taxon>
        <taxon>Craniata</taxon>
        <taxon>Vertebrata</taxon>
        <taxon>Euteleostomi</taxon>
        <taxon>Actinopterygii</taxon>
        <taxon>Neopterygii</taxon>
        <taxon>Teleostei</taxon>
        <taxon>Ostariophysi</taxon>
        <taxon>Characiformes</taxon>
        <taxon>Characoidei</taxon>
        <taxon>Acestrorhamphidae</taxon>
        <taxon>Acestrorhamphinae</taxon>
        <taxon>Astyanax</taxon>
    </lineage>
</organism>
<dbReference type="STRING" id="7994.ENSAMXP00000041850"/>
<dbReference type="Ensembl" id="ENSAMXT00000047553.1">
    <property type="protein sequence ID" value="ENSAMXP00000041850.1"/>
    <property type="gene ID" value="ENSAMXG00000043310.1"/>
</dbReference>
<dbReference type="Gene3D" id="1.10.533.10">
    <property type="entry name" value="Death Domain, Fas"/>
    <property type="match status" value="1"/>
</dbReference>
<evidence type="ECO:0000259" key="6">
    <source>
        <dbReference type="PROSITE" id="PS50209"/>
    </source>
</evidence>
<accession>A0A3B1JJ28</accession>
<dbReference type="Pfam" id="PF23679">
    <property type="entry name" value="UPA-FIIND"/>
    <property type="match status" value="1"/>
</dbReference>
<reference evidence="8" key="4">
    <citation type="submission" date="2025-09" db="UniProtKB">
        <authorList>
            <consortium name="Ensembl"/>
        </authorList>
    </citation>
    <scope>IDENTIFICATION</scope>
</reference>
<dbReference type="PANTHER" id="PTHR46985:SF2">
    <property type="entry name" value="APOPTOSIS-ASSOCIATED SPECK-LIKE PROTEIN CONTAINING A CARD"/>
    <property type="match status" value="1"/>
</dbReference>
<dbReference type="InterPro" id="IPR051249">
    <property type="entry name" value="NLRP_Inflammasome"/>
</dbReference>
<reference evidence="9" key="2">
    <citation type="journal article" date="2014" name="Nat. Commun.">
        <title>The cavefish genome reveals candidate genes for eye loss.</title>
        <authorList>
            <person name="McGaugh S.E."/>
            <person name="Gross J.B."/>
            <person name="Aken B."/>
            <person name="Blin M."/>
            <person name="Borowsky R."/>
            <person name="Chalopin D."/>
            <person name="Hinaux H."/>
            <person name="Jeffery W.R."/>
            <person name="Keene A."/>
            <person name="Ma L."/>
            <person name="Minx P."/>
            <person name="Murphy D."/>
            <person name="O'Quin K.E."/>
            <person name="Retaux S."/>
            <person name="Rohner N."/>
            <person name="Searle S.M."/>
            <person name="Stahl B.A."/>
            <person name="Tabin C."/>
            <person name="Volff J.N."/>
            <person name="Yoshizawa M."/>
            <person name="Warren W.C."/>
        </authorList>
    </citation>
    <scope>NUCLEOTIDE SEQUENCE [LARGE SCALE GENOMIC DNA]</scope>
    <source>
        <strain evidence="9">female</strain>
    </source>
</reference>
<dbReference type="PROSITE" id="PS50209">
    <property type="entry name" value="CARD"/>
    <property type="match status" value="1"/>
</dbReference>
<feature type="domain" description="CARD" evidence="6">
    <location>
        <begin position="334"/>
        <end position="424"/>
    </location>
</feature>
<name>A0A3B1JJ28_ASTMX</name>
<dbReference type="InterPro" id="IPR011029">
    <property type="entry name" value="DEATH-like_dom_sf"/>
</dbReference>
<reference evidence="9" key="1">
    <citation type="submission" date="2013-03" db="EMBL/GenBank/DDBJ databases">
        <authorList>
            <person name="Jeffery W."/>
            <person name="Warren W."/>
            <person name="Wilson R.K."/>
        </authorList>
    </citation>
    <scope>NUCLEOTIDE SEQUENCE</scope>
    <source>
        <strain evidence="9">female</strain>
    </source>
</reference>
<keyword evidence="3" id="KW-0399">Innate immunity</keyword>
<dbReference type="GO" id="GO:0005829">
    <property type="term" value="C:cytosol"/>
    <property type="evidence" value="ECO:0007669"/>
    <property type="project" value="UniProtKB-SubCell"/>
</dbReference>
<evidence type="ECO:0000313" key="9">
    <source>
        <dbReference type="Proteomes" id="UP000018467"/>
    </source>
</evidence>
<dbReference type="GO" id="GO:0042981">
    <property type="term" value="P:regulation of apoptotic process"/>
    <property type="evidence" value="ECO:0007669"/>
    <property type="project" value="InterPro"/>
</dbReference>
<evidence type="ECO:0000313" key="8">
    <source>
        <dbReference type="Ensembl" id="ENSAMXP00000041850.1"/>
    </source>
</evidence>
<reference evidence="8" key="3">
    <citation type="submission" date="2025-08" db="UniProtKB">
        <authorList>
            <consortium name="Ensembl"/>
        </authorList>
    </citation>
    <scope>IDENTIFICATION</scope>
</reference>
<dbReference type="Pfam" id="PF13553">
    <property type="entry name" value="FIIND"/>
    <property type="match status" value="1"/>
</dbReference>
<keyword evidence="2" id="KW-0963">Cytoplasm</keyword>
<evidence type="ECO:0000256" key="2">
    <source>
        <dbReference type="ARBA" id="ARBA00022490"/>
    </source>
</evidence>
<keyword evidence="5" id="KW-0395">Inflammatory response</keyword>
<dbReference type="GO" id="GO:0045087">
    <property type="term" value="P:innate immune response"/>
    <property type="evidence" value="ECO:0007669"/>
    <property type="project" value="UniProtKB-KW"/>
</dbReference>
<dbReference type="SUPFAM" id="SSF47986">
    <property type="entry name" value="DEATH domain"/>
    <property type="match status" value="1"/>
</dbReference>
<dbReference type="FunFam" id="1.10.533.10:FF:000013">
    <property type="entry name" value="Apoptosis-associated speck-like protein containing a CARD"/>
    <property type="match status" value="1"/>
</dbReference>
<dbReference type="InterPro" id="IPR001315">
    <property type="entry name" value="CARD"/>
</dbReference>
<dbReference type="GO" id="GO:0006954">
    <property type="term" value="P:inflammatory response"/>
    <property type="evidence" value="ECO:0007669"/>
    <property type="project" value="UniProtKB-KW"/>
</dbReference>
<dbReference type="AlphaFoldDB" id="A0A3B1JJ28"/>
<evidence type="ECO:0000256" key="5">
    <source>
        <dbReference type="ARBA" id="ARBA00023198"/>
    </source>
</evidence>
<dbReference type="Proteomes" id="UP000018467">
    <property type="component" value="Unassembled WGS sequence"/>
</dbReference>
<dbReference type="InterPro" id="IPR025307">
    <property type="entry name" value="FIIND_dom"/>
</dbReference>
<dbReference type="InParanoid" id="A0A3B1JJ28"/>
<protein>
    <recommendedName>
        <fullName evidence="10">FIIND domain-containing protein</fullName>
    </recommendedName>
</protein>
<evidence type="ECO:0000256" key="1">
    <source>
        <dbReference type="ARBA" id="ARBA00004514"/>
    </source>
</evidence>
<dbReference type="GeneTree" id="ENSGT00730000111912"/>
<keyword evidence="4" id="KW-0391">Immunity</keyword>
<evidence type="ECO:0000256" key="3">
    <source>
        <dbReference type="ARBA" id="ARBA00022588"/>
    </source>
</evidence>
<keyword evidence="9" id="KW-1185">Reference proteome</keyword>